<feature type="non-terminal residue" evidence="2">
    <location>
        <position position="1"/>
    </location>
</feature>
<dbReference type="InterPro" id="IPR017896">
    <property type="entry name" value="4Fe4S_Fe-S-bd"/>
</dbReference>
<comment type="caution">
    <text evidence="2">The sequence shown here is derived from an EMBL/GenBank/DDBJ whole genome shotgun (WGS) entry which is preliminary data.</text>
</comment>
<sequence>HCKSCLNCISVCPVDAISKKLKQGPAACAVPENN</sequence>
<protein>
    <recommendedName>
        <fullName evidence="1">4Fe-4S ferredoxin-type domain-containing protein</fullName>
    </recommendedName>
</protein>
<evidence type="ECO:0000313" key="2">
    <source>
        <dbReference type="EMBL" id="KKN20872.1"/>
    </source>
</evidence>
<proteinExistence type="predicted"/>
<name>A0A0F9P8V3_9ZZZZ</name>
<dbReference type="SUPFAM" id="SSF54862">
    <property type="entry name" value="4Fe-4S ferredoxins"/>
    <property type="match status" value="1"/>
</dbReference>
<accession>A0A0F9P8V3</accession>
<gene>
    <name evidence="2" type="ORF">LCGC14_0931060</name>
</gene>
<evidence type="ECO:0000259" key="1">
    <source>
        <dbReference type="PROSITE" id="PS51379"/>
    </source>
</evidence>
<dbReference type="EMBL" id="LAZR01003200">
    <property type="protein sequence ID" value="KKN20872.1"/>
    <property type="molecule type" value="Genomic_DNA"/>
</dbReference>
<reference evidence="2" key="1">
    <citation type="journal article" date="2015" name="Nature">
        <title>Complex archaea that bridge the gap between prokaryotes and eukaryotes.</title>
        <authorList>
            <person name="Spang A."/>
            <person name="Saw J.H."/>
            <person name="Jorgensen S.L."/>
            <person name="Zaremba-Niedzwiedzka K."/>
            <person name="Martijn J."/>
            <person name="Lind A.E."/>
            <person name="van Eijk R."/>
            <person name="Schleper C."/>
            <person name="Guy L."/>
            <person name="Ettema T.J."/>
        </authorList>
    </citation>
    <scope>NUCLEOTIDE SEQUENCE</scope>
</reference>
<dbReference type="Pfam" id="PF00037">
    <property type="entry name" value="Fer4"/>
    <property type="match status" value="1"/>
</dbReference>
<dbReference type="AlphaFoldDB" id="A0A0F9P8V3"/>
<dbReference type="PROSITE" id="PS51379">
    <property type="entry name" value="4FE4S_FER_2"/>
    <property type="match status" value="1"/>
</dbReference>
<organism evidence="2">
    <name type="scientific">marine sediment metagenome</name>
    <dbReference type="NCBI Taxonomy" id="412755"/>
    <lineage>
        <taxon>unclassified sequences</taxon>
        <taxon>metagenomes</taxon>
        <taxon>ecological metagenomes</taxon>
    </lineage>
</organism>
<dbReference type="InterPro" id="IPR017900">
    <property type="entry name" value="4Fe4S_Fe_S_CS"/>
</dbReference>
<dbReference type="PROSITE" id="PS00198">
    <property type="entry name" value="4FE4S_FER_1"/>
    <property type="match status" value="1"/>
</dbReference>
<feature type="domain" description="4Fe-4S ferredoxin-type" evidence="1">
    <location>
        <begin position="1"/>
        <end position="22"/>
    </location>
</feature>